<comment type="caution">
    <text evidence="3">The sequence shown here is derived from an EMBL/GenBank/DDBJ whole genome shotgun (WGS) entry which is preliminary data.</text>
</comment>
<dbReference type="GO" id="GO:0050659">
    <property type="term" value="F:N-acetylgalactosamine 4-sulfate 6-O-sulfotransferase activity"/>
    <property type="evidence" value="ECO:0007669"/>
    <property type="project" value="TreeGrafter"/>
</dbReference>
<gene>
    <name evidence="3" type="ORF">AB1Y20_008792</name>
</gene>
<dbReference type="AlphaFoldDB" id="A0AB34IUB1"/>
<proteinExistence type="predicted"/>
<dbReference type="InterPro" id="IPR052654">
    <property type="entry name" value="CS_Sulfotransferase"/>
</dbReference>
<dbReference type="SUPFAM" id="SSF52540">
    <property type="entry name" value="P-loop containing nucleoside triphosphate hydrolases"/>
    <property type="match status" value="1"/>
</dbReference>
<dbReference type="GO" id="GO:0019319">
    <property type="term" value="P:hexose biosynthetic process"/>
    <property type="evidence" value="ECO:0007669"/>
    <property type="project" value="TreeGrafter"/>
</dbReference>
<dbReference type="InterPro" id="IPR027417">
    <property type="entry name" value="P-loop_NTPase"/>
</dbReference>
<dbReference type="PANTHER" id="PTHR15723">
    <property type="entry name" value="CARBOHYDRATE SULFOTRANSFERASE 15"/>
    <property type="match status" value="1"/>
</dbReference>
<dbReference type="InterPro" id="IPR000863">
    <property type="entry name" value="Sulfotransferase_dom"/>
</dbReference>
<accession>A0AB34IUB1</accession>
<reference evidence="3 4" key="1">
    <citation type="journal article" date="2024" name="Science">
        <title>Giant polyketide synthase enzymes in the biosynthesis of giant marine polyether toxins.</title>
        <authorList>
            <person name="Fallon T.R."/>
            <person name="Shende V.V."/>
            <person name="Wierzbicki I.H."/>
            <person name="Pendleton A.L."/>
            <person name="Watervoot N.F."/>
            <person name="Auber R.P."/>
            <person name="Gonzalez D.J."/>
            <person name="Wisecaver J.H."/>
            <person name="Moore B.S."/>
        </authorList>
    </citation>
    <scope>NUCLEOTIDE SEQUENCE [LARGE SCALE GENOMIC DNA]</scope>
    <source>
        <strain evidence="3 4">12B1</strain>
    </source>
</reference>
<dbReference type="PANTHER" id="PTHR15723:SF0">
    <property type="entry name" value="CARBOHYDRATE SULFOTRANSFERASE 15"/>
    <property type="match status" value="1"/>
</dbReference>
<evidence type="ECO:0000256" key="1">
    <source>
        <dbReference type="SAM" id="MobiDB-lite"/>
    </source>
</evidence>
<protein>
    <recommendedName>
        <fullName evidence="2">Sulfotransferase domain-containing protein</fullName>
    </recommendedName>
</protein>
<evidence type="ECO:0000313" key="3">
    <source>
        <dbReference type="EMBL" id="KAL1505031.1"/>
    </source>
</evidence>
<organism evidence="3 4">
    <name type="scientific">Prymnesium parvum</name>
    <name type="common">Toxic golden alga</name>
    <dbReference type="NCBI Taxonomy" id="97485"/>
    <lineage>
        <taxon>Eukaryota</taxon>
        <taxon>Haptista</taxon>
        <taxon>Haptophyta</taxon>
        <taxon>Prymnesiophyceae</taxon>
        <taxon>Prymnesiales</taxon>
        <taxon>Prymnesiaceae</taxon>
        <taxon>Prymnesium</taxon>
    </lineage>
</organism>
<name>A0AB34IUB1_PRYPA</name>
<dbReference type="Pfam" id="PF00685">
    <property type="entry name" value="Sulfotransfer_1"/>
    <property type="match status" value="1"/>
</dbReference>
<dbReference type="EMBL" id="JBGBPQ010000019">
    <property type="protein sequence ID" value="KAL1505031.1"/>
    <property type="molecule type" value="Genomic_DNA"/>
</dbReference>
<feature type="domain" description="Sulfotransferase" evidence="2">
    <location>
        <begin position="388"/>
        <end position="542"/>
    </location>
</feature>
<evidence type="ECO:0000313" key="4">
    <source>
        <dbReference type="Proteomes" id="UP001515480"/>
    </source>
</evidence>
<sequence>MPLDPAARAAAEARALSGVIGRERSDAARFARLLRRAPLLATLVLAPPAPPLAPPPPPAAAPPPPWALHLRLPPYVRGTTPPASTGTLRLHPASPSTRAPVLPTLFMPGFPKSATSWLYGCLLHAFNPEAVGCATRAAGWSDPPCGRRFALTALFTAASGRASSWKETFFFGGRSPDAQFAYRADLLELHGPDPTAGPLAHLPPLWPWEDQLHPHVSYQAFAESLPYGERRGRSTILLHTKALMDRLRTMCGTPALPRVCHADNRSQECQKPRCSVLGTAACEGSNWTPRCRGMGAVQPQPSSGCTHPACARVAAASAAYSGQFTSCSWSPRLQSASGRTEAYCAHSLLPWAREGELNVSVVDFTPNYICDADAMARIHASAAGAPEKMRFILVMRDPIMRAFSEWAMFSLGWNWDPVRNFSASMAYKLSELRSCNASLYMRPDRLLRLPTEELARYVRKCFAYGRATMYATTSMYSVCLLHALRYFKREQFLLLKYEDVMRMESEAVLRLLSRFTGLHLDDGNLRSSAEKCRPSKKNKPNSYSSNSPYAAEMLAEASPHLERFFLPYNQLLQRLVDPSFSWTPKDHQKRALDAAEKAKMIEEQHQYRLFLRKRQVSRRIGEIEKAMEVRQRLGYEESGGAARAARPYKRHVLTGREDASGALGGRHRGGRAALGNGKKGGGWARDATARAVASDVSA</sequence>
<feature type="region of interest" description="Disordered" evidence="1">
    <location>
        <begin position="658"/>
        <end position="698"/>
    </location>
</feature>
<evidence type="ECO:0000259" key="2">
    <source>
        <dbReference type="Pfam" id="PF00685"/>
    </source>
</evidence>
<feature type="region of interest" description="Disordered" evidence="1">
    <location>
        <begin position="526"/>
        <end position="545"/>
    </location>
</feature>
<dbReference type="Proteomes" id="UP001515480">
    <property type="component" value="Unassembled WGS sequence"/>
</dbReference>
<dbReference type="Gene3D" id="3.40.50.300">
    <property type="entry name" value="P-loop containing nucleotide triphosphate hydrolases"/>
    <property type="match status" value="1"/>
</dbReference>
<keyword evidence="4" id="KW-1185">Reference proteome</keyword>